<name>A0A5M4FIA6_9ACTN</name>
<dbReference type="Gene3D" id="2.40.50.100">
    <property type="match status" value="2"/>
</dbReference>
<dbReference type="OrthoDB" id="5141338at2"/>
<protein>
    <submittedName>
        <fullName evidence="5">HlyD family efflux transporter periplasmic adaptor subunit</fullName>
    </submittedName>
</protein>
<dbReference type="InterPro" id="IPR050465">
    <property type="entry name" value="UPF0194_transport"/>
</dbReference>
<feature type="compositionally biased region" description="Low complexity" evidence="3">
    <location>
        <begin position="563"/>
        <end position="572"/>
    </location>
</feature>
<feature type="compositionally biased region" description="Low complexity" evidence="3">
    <location>
        <begin position="299"/>
        <end position="323"/>
    </location>
</feature>
<dbReference type="InterPro" id="IPR058627">
    <property type="entry name" value="MdtA-like_C"/>
</dbReference>
<dbReference type="GO" id="GO:0030313">
    <property type="term" value="C:cell envelope"/>
    <property type="evidence" value="ECO:0007669"/>
    <property type="project" value="UniProtKB-SubCell"/>
</dbReference>
<feature type="region of interest" description="Disordered" evidence="3">
    <location>
        <begin position="152"/>
        <end position="191"/>
    </location>
</feature>
<gene>
    <name evidence="5" type="ORF">ESP70_004175</name>
</gene>
<dbReference type="AlphaFoldDB" id="A0A5M4FIA6"/>
<dbReference type="PANTHER" id="PTHR32347:SF23">
    <property type="entry name" value="BLL5650 PROTEIN"/>
    <property type="match status" value="1"/>
</dbReference>
<dbReference type="PANTHER" id="PTHR32347">
    <property type="entry name" value="EFFLUX SYSTEM COMPONENT YKNX-RELATED"/>
    <property type="match status" value="1"/>
</dbReference>
<dbReference type="SUPFAM" id="SSF111369">
    <property type="entry name" value="HlyD-like secretion proteins"/>
    <property type="match status" value="2"/>
</dbReference>
<evidence type="ECO:0000256" key="1">
    <source>
        <dbReference type="ARBA" id="ARBA00004196"/>
    </source>
</evidence>
<evidence type="ECO:0000313" key="5">
    <source>
        <dbReference type="EMBL" id="KAA1399959.1"/>
    </source>
</evidence>
<feature type="region of interest" description="Disordered" evidence="3">
    <location>
        <begin position="297"/>
        <end position="338"/>
    </location>
</feature>
<feature type="domain" description="Multidrug resistance protein MdtA-like C-terminal permuted SH3" evidence="4">
    <location>
        <begin position="481"/>
        <end position="539"/>
    </location>
</feature>
<evidence type="ECO:0000259" key="4">
    <source>
        <dbReference type="Pfam" id="PF25967"/>
    </source>
</evidence>
<feature type="compositionally biased region" description="Basic residues" evidence="3">
    <location>
        <begin position="26"/>
        <end position="36"/>
    </location>
</feature>
<dbReference type="Gene3D" id="1.10.287.470">
    <property type="entry name" value="Helix hairpin bin"/>
    <property type="match status" value="2"/>
</dbReference>
<evidence type="ECO:0000256" key="3">
    <source>
        <dbReference type="SAM" id="MobiDB-lite"/>
    </source>
</evidence>
<dbReference type="Gene3D" id="2.40.30.170">
    <property type="match status" value="1"/>
</dbReference>
<feature type="compositionally biased region" description="Gly residues" evidence="3">
    <location>
        <begin position="324"/>
        <end position="336"/>
    </location>
</feature>
<keyword evidence="2" id="KW-0175">Coiled coil</keyword>
<evidence type="ECO:0000313" key="6">
    <source>
        <dbReference type="Proteomes" id="UP000380867"/>
    </source>
</evidence>
<feature type="compositionally biased region" description="Basic residues" evidence="3">
    <location>
        <begin position="8"/>
        <end position="18"/>
    </location>
</feature>
<reference evidence="5" key="1">
    <citation type="submission" date="2019-09" db="EMBL/GenBank/DDBJ databases">
        <authorList>
            <person name="Li J."/>
        </authorList>
    </citation>
    <scope>NUCLEOTIDE SEQUENCE [LARGE SCALE GENOMIC DNA]</scope>
    <source>
        <strain evidence="5">JCM 14732</strain>
    </source>
</reference>
<organism evidence="5 6">
    <name type="scientific">Aeromicrobium ginsengisoli</name>
    <dbReference type="NCBI Taxonomy" id="363867"/>
    <lineage>
        <taxon>Bacteria</taxon>
        <taxon>Bacillati</taxon>
        <taxon>Actinomycetota</taxon>
        <taxon>Actinomycetes</taxon>
        <taxon>Propionibacteriales</taxon>
        <taxon>Nocardioidaceae</taxon>
        <taxon>Aeromicrobium</taxon>
    </lineage>
</organism>
<feature type="region of interest" description="Disordered" evidence="3">
    <location>
        <begin position="545"/>
        <end position="572"/>
    </location>
</feature>
<dbReference type="EMBL" id="SDPQ02000001">
    <property type="protein sequence ID" value="KAA1399959.1"/>
    <property type="molecule type" value="Genomic_DNA"/>
</dbReference>
<dbReference type="Gene3D" id="2.40.420.20">
    <property type="match status" value="1"/>
</dbReference>
<proteinExistence type="predicted"/>
<dbReference type="Proteomes" id="UP000380867">
    <property type="component" value="Unassembled WGS sequence"/>
</dbReference>
<feature type="region of interest" description="Disordered" evidence="3">
    <location>
        <begin position="1"/>
        <end position="36"/>
    </location>
</feature>
<dbReference type="Pfam" id="PF25967">
    <property type="entry name" value="RND-MFP_C"/>
    <property type="match status" value="1"/>
</dbReference>
<keyword evidence="6" id="KW-1185">Reference proteome</keyword>
<comment type="subcellular location">
    <subcellularLocation>
        <location evidence="1">Cell envelope</location>
    </subcellularLocation>
</comment>
<sequence>MPDEPWQGRRHRCDRRHHDRGDPAGRRRVRVRRVRRPRSGSLVKRRLLVASTAAAVVVAGGGVAYAQAQGPSGAYRTATVTVGDVDRTLTLSGTIAASSRQDLSFGVAGAVTKVGVEVGDVVKAGTVLATLDDADLKTAVTKARATLAKAQAQLASDQSSQSSTVTTAATGGSGSTGSSKQPSSGSSSTVSPRLKAALAALKQQQGAVTAAQTEATTAIAAAKTALAAQSDACKTPDGTDPPSDAADPASSGGSDACTTALDAVQAAQDVVAAKQDTLQAALGALAKTLGAAVTEIQKSSTPAPGSSSSPSGSGTSESRSTGSSGAGAGGGSGGGTATAATLAQDQAAIDTAKAALTEAKRNRDAADLTAPFGGKILSVSAAKGDSVSADDVVAVIVGTGGTTAKTTVTAAQVADVKKGQTASVSPAGGKPVTGTVTSIGLLPDSSTDSATYPVTLDLRGSVAAPEGSTASIALVIGTAKNALTVPSSAVSTTGRTTVSVLTDGNPVRTAVTVGVVGPTRTSITQGLTKGQEVVIADLDAALPSGDSTTTRFPGAGGFGGAPGARRQQRAAG</sequence>
<feature type="region of interest" description="Disordered" evidence="3">
    <location>
        <begin position="232"/>
        <end position="255"/>
    </location>
</feature>
<accession>A0A5M4FIA6</accession>
<comment type="caution">
    <text evidence="5">The sequence shown here is derived from an EMBL/GenBank/DDBJ whole genome shotgun (WGS) entry which is preliminary data.</text>
</comment>
<evidence type="ECO:0000256" key="2">
    <source>
        <dbReference type="ARBA" id="ARBA00023054"/>
    </source>
</evidence>